<dbReference type="SUPFAM" id="SSF51735">
    <property type="entry name" value="NAD(P)-binding Rossmann-fold domains"/>
    <property type="match status" value="1"/>
</dbReference>
<dbReference type="InterPro" id="IPR013154">
    <property type="entry name" value="ADH-like_N"/>
</dbReference>
<dbReference type="InterPro" id="IPR052585">
    <property type="entry name" value="Lipid_raft_assoc_Zn_ADH"/>
</dbReference>
<organism evidence="3 4">
    <name type="scientific">Vagococcus humatus</name>
    <dbReference type="NCBI Taxonomy" id="1889241"/>
    <lineage>
        <taxon>Bacteria</taxon>
        <taxon>Bacillati</taxon>
        <taxon>Bacillota</taxon>
        <taxon>Bacilli</taxon>
        <taxon>Lactobacillales</taxon>
        <taxon>Enterococcaceae</taxon>
        <taxon>Vagococcus</taxon>
    </lineage>
</organism>
<comment type="similarity">
    <text evidence="1">Belongs to the zinc-containing alcohol dehydrogenase family. Quinone oxidoreductase subfamily.</text>
</comment>
<dbReference type="PANTHER" id="PTHR43482:SF1">
    <property type="entry name" value="PROTEIN AST1-RELATED"/>
    <property type="match status" value="1"/>
</dbReference>
<dbReference type="CDD" id="cd08252">
    <property type="entry name" value="AL_MDR"/>
    <property type="match status" value="1"/>
</dbReference>
<dbReference type="RefSeq" id="WP_125943308.1">
    <property type="nucleotide sequence ID" value="NZ_PXZH01000002.1"/>
</dbReference>
<dbReference type="Pfam" id="PF08240">
    <property type="entry name" value="ADH_N"/>
    <property type="match status" value="1"/>
</dbReference>
<evidence type="ECO:0000259" key="2">
    <source>
        <dbReference type="SMART" id="SM00829"/>
    </source>
</evidence>
<dbReference type="GO" id="GO:0008270">
    <property type="term" value="F:zinc ion binding"/>
    <property type="evidence" value="ECO:0007669"/>
    <property type="project" value="InterPro"/>
</dbReference>
<sequence length="348" mass="37965">MMKQDQVPAIGSFKGLGIDEAEVFVDVCQPMPEHLTPRDLLVKVQAVSVNPVDTKLRQNLPESSTPHILGFDAVGQVVKTGSDATKFKVGDRVFYAGSAKRAGSNQSYQLVDERLVALAPHNLTDEEAAALPLTSLTASELLFDKFHLTPEKNAHRGKSLLIINGAGGVGSVMTQLAKWLGLTVIATASPKKFDWLKENGTDYPLDYKQGITSGLKKIGIDKVDYIAVLHNITPYFEELTQIIQPFGHIGTIVAIDQKLDIGLLKNLSVSFDWEYMFAKTDYGIQLESQGQMLSRIAELVEKGEVRSTVTKIYGDGIHAANLKRATKDVETGHMTGKVVVSGPFNTLN</sequence>
<evidence type="ECO:0000313" key="4">
    <source>
        <dbReference type="Proteomes" id="UP000277864"/>
    </source>
</evidence>
<dbReference type="InterPro" id="IPR002364">
    <property type="entry name" value="Quin_OxRdtase/zeta-crystal_CS"/>
</dbReference>
<name>A0A3R9YX06_9ENTE</name>
<dbReference type="Pfam" id="PF13602">
    <property type="entry name" value="ADH_zinc_N_2"/>
    <property type="match status" value="1"/>
</dbReference>
<feature type="domain" description="Enoyl reductase (ER)" evidence="2">
    <location>
        <begin position="17"/>
        <end position="340"/>
    </location>
</feature>
<dbReference type="Gene3D" id="3.90.180.10">
    <property type="entry name" value="Medium-chain alcohol dehydrogenases, catalytic domain"/>
    <property type="match status" value="1"/>
</dbReference>
<dbReference type="SMART" id="SM00829">
    <property type="entry name" value="PKS_ER"/>
    <property type="match status" value="1"/>
</dbReference>
<dbReference type="EMBL" id="PXZH01000002">
    <property type="protein sequence ID" value="RST89375.1"/>
    <property type="molecule type" value="Genomic_DNA"/>
</dbReference>
<accession>A0A3R9YX06</accession>
<dbReference type="InterPro" id="IPR014182">
    <property type="entry name" value="ADH_Zn_typ-1"/>
</dbReference>
<dbReference type="AlphaFoldDB" id="A0A3R9YX06"/>
<keyword evidence="1" id="KW-0479">Metal-binding</keyword>
<keyword evidence="1" id="KW-0862">Zinc</keyword>
<dbReference type="InterPro" id="IPR036291">
    <property type="entry name" value="NAD(P)-bd_dom_sf"/>
</dbReference>
<protein>
    <recommendedName>
        <fullName evidence="1">Zinc-type alcohol dehydrogenase-like protein</fullName>
    </recommendedName>
</protein>
<evidence type="ECO:0000313" key="3">
    <source>
        <dbReference type="EMBL" id="RST89375.1"/>
    </source>
</evidence>
<gene>
    <name evidence="3" type="ORF">C7P63_06270</name>
</gene>
<dbReference type="SUPFAM" id="SSF50129">
    <property type="entry name" value="GroES-like"/>
    <property type="match status" value="1"/>
</dbReference>
<comment type="caution">
    <text evidence="3">The sequence shown here is derived from an EMBL/GenBank/DDBJ whole genome shotgun (WGS) entry which is preliminary data.</text>
</comment>
<proteinExistence type="inferred from homology"/>
<evidence type="ECO:0000256" key="1">
    <source>
        <dbReference type="RuleBase" id="RU364000"/>
    </source>
</evidence>
<keyword evidence="4" id="KW-1185">Reference proteome</keyword>
<dbReference type="Gene3D" id="3.40.50.720">
    <property type="entry name" value="NAD(P)-binding Rossmann-like Domain"/>
    <property type="match status" value="1"/>
</dbReference>
<reference evidence="3 4" key="1">
    <citation type="submission" date="2018-03" db="EMBL/GenBank/DDBJ databases">
        <authorList>
            <person name="Gulvik C.A."/>
        </authorList>
    </citation>
    <scope>NUCLEOTIDE SEQUENCE [LARGE SCALE GENOMIC DNA]</scope>
    <source>
        <strain evidence="3 4">JCM 31581</strain>
    </source>
</reference>
<dbReference type="PANTHER" id="PTHR43482">
    <property type="entry name" value="PROTEIN AST1-RELATED"/>
    <property type="match status" value="1"/>
</dbReference>
<dbReference type="NCBIfam" id="TIGR02817">
    <property type="entry name" value="adh_fam_1"/>
    <property type="match status" value="1"/>
</dbReference>
<dbReference type="InterPro" id="IPR020843">
    <property type="entry name" value="ER"/>
</dbReference>
<dbReference type="InterPro" id="IPR011032">
    <property type="entry name" value="GroES-like_sf"/>
</dbReference>
<keyword evidence="1" id="KW-0560">Oxidoreductase</keyword>
<dbReference type="GO" id="GO:0016491">
    <property type="term" value="F:oxidoreductase activity"/>
    <property type="evidence" value="ECO:0007669"/>
    <property type="project" value="UniProtKB-KW"/>
</dbReference>
<dbReference type="OrthoDB" id="9792162at2"/>
<dbReference type="PROSITE" id="PS01162">
    <property type="entry name" value="QOR_ZETA_CRYSTAL"/>
    <property type="match status" value="1"/>
</dbReference>
<dbReference type="Proteomes" id="UP000277864">
    <property type="component" value="Unassembled WGS sequence"/>
</dbReference>